<accession>A0A101CHK1</accession>
<dbReference type="SUPFAM" id="SSF51004">
    <property type="entry name" value="C-terminal (heme d1) domain of cytochrome cd1-nitrite reductase"/>
    <property type="match status" value="1"/>
</dbReference>
<name>A0A101CHK1_9FLAO</name>
<dbReference type="Gene3D" id="2.130.10.10">
    <property type="entry name" value="YVTN repeat-like/Quinoprotein amine dehydrogenase"/>
    <property type="match status" value="2"/>
</dbReference>
<dbReference type="InterPro" id="IPR011048">
    <property type="entry name" value="Haem_d1_sf"/>
</dbReference>
<sequence length="352" mass="37312">MKNIIFLAVPTAITLAVLSSCSKDDMENMSMDKNIDYPAAYVVNGESSSVSVIRLSDNSVTETIELMGTGNDMIMWPHHIYSHQNHLTIGVPGADLSAGHAGGMAGMKGKVIVMDAVKGNIIKNFEVPAMNHNAVYSPDGSEIWTTQMSMNGKALVYDANSFALKSSIDVGDDPAEVTFSLDGTKAYVSNGGSASVTVINPATKNVITTLAVGNDPVGAWPASNGKMYVDNETSKTISVINVASNVVEETINLGFTPAYAAYNASKQELWVSDPENGKVHYWGWDSSMSMWMHKGVFDTGAGAHAIAFTPDGSTALITNQLANTVSVANTTTHTVIKSIPVGKKPNGIVLKM</sequence>
<dbReference type="InterPro" id="IPR015943">
    <property type="entry name" value="WD40/YVTN_repeat-like_dom_sf"/>
</dbReference>
<comment type="caution">
    <text evidence="1">The sequence shown here is derived from an EMBL/GenBank/DDBJ whole genome shotgun (WGS) entry which is preliminary data.</text>
</comment>
<gene>
    <name evidence="1" type="ORF">AR686_07330</name>
</gene>
<dbReference type="PROSITE" id="PS51257">
    <property type="entry name" value="PROKAR_LIPOPROTEIN"/>
    <property type="match status" value="1"/>
</dbReference>
<evidence type="ECO:0000313" key="2">
    <source>
        <dbReference type="Proteomes" id="UP000054388"/>
    </source>
</evidence>
<dbReference type="NCBIfam" id="TIGR02276">
    <property type="entry name" value="beta_rpt_yvtn"/>
    <property type="match status" value="2"/>
</dbReference>
<evidence type="ECO:0000313" key="1">
    <source>
        <dbReference type="EMBL" id="KUJ56367.1"/>
    </source>
</evidence>
<dbReference type="AlphaFoldDB" id="A0A101CHK1"/>
<organism evidence="1 2">
    <name type="scientific">Chryseobacterium aquaticum subsp. greenlandense</name>
    <dbReference type="NCBI Taxonomy" id="345663"/>
    <lineage>
        <taxon>Bacteria</taxon>
        <taxon>Pseudomonadati</taxon>
        <taxon>Bacteroidota</taxon>
        <taxon>Flavobacteriia</taxon>
        <taxon>Flavobacteriales</taxon>
        <taxon>Weeksellaceae</taxon>
        <taxon>Chryseobacterium group</taxon>
        <taxon>Chryseobacterium</taxon>
    </lineage>
</organism>
<dbReference type="PANTHER" id="PTHR47197">
    <property type="entry name" value="PROTEIN NIRF"/>
    <property type="match status" value="1"/>
</dbReference>
<proteinExistence type="predicted"/>
<reference evidence="1 2" key="1">
    <citation type="submission" date="2015-10" db="EMBL/GenBank/DDBJ databases">
        <title>Genome sequence of Chryseobacterium greenlandense.</title>
        <authorList>
            <person name="Newman J."/>
            <person name="Fischer K."/>
            <person name="Miller J."/>
        </authorList>
    </citation>
    <scope>NUCLEOTIDE SEQUENCE [LARGE SCALE GENOMIC DNA]</scope>
    <source>
        <strain evidence="1 2">UMB34</strain>
    </source>
</reference>
<dbReference type="InterPro" id="IPR051200">
    <property type="entry name" value="Host-pathogen_enzymatic-act"/>
</dbReference>
<protein>
    <recommendedName>
        <fullName evidence="3">YVTN family beta-propeller repeat protein</fullName>
    </recommendedName>
</protein>
<dbReference type="EMBL" id="LMAI01000004">
    <property type="protein sequence ID" value="KUJ56367.1"/>
    <property type="molecule type" value="Genomic_DNA"/>
</dbReference>
<dbReference type="InterPro" id="IPR011964">
    <property type="entry name" value="YVTN_b-propeller_repeat"/>
</dbReference>
<evidence type="ECO:0008006" key="3">
    <source>
        <dbReference type="Google" id="ProtNLM"/>
    </source>
</evidence>
<dbReference type="PANTHER" id="PTHR47197:SF3">
    <property type="entry name" value="DIHYDRO-HEME D1 DEHYDROGENASE"/>
    <property type="match status" value="1"/>
</dbReference>
<dbReference type="Proteomes" id="UP000054388">
    <property type="component" value="Unassembled WGS sequence"/>
</dbReference>
<dbReference type="RefSeq" id="WP_050379467.1">
    <property type="nucleotide sequence ID" value="NZ_LMAI01000004.1"/>
</dbReference>